<dbReference type="SUPFAM" id="SSF50044">
    <property type="entry name" value="SH3-domain"/>
    <property type="match status" value="1"/>
</dbReference>
<keyword evidence="15" id="KW-1185">Reference proteome</keyword>
<evidence type="ECO:0000256" key="1">
    <source>
        <dbReference type="ARBA" id="ARBA00003037"/>
    </source>
</evidence>
<evidence type="ECO:0000256" key="3">
    <source>
        <dbReference type="ARBA" id="ARBA00006697"/>
    </source>
</evidence>
<dbReference type="SMART" id="SM00326">
    <property type="entry name" value="SH3"/>
    <property type="match status" value="1"/>
</dbReference>
<comment type="subcellular location">
    <subcellularLocation>
        <location evidence="2">Membrane</location>
        <topology evidence="2">Peripheral membrane protein</topology>
    </subcellularLocation>
</comment>
<sequence length="379" mass="42803">MAFAGLKKQINKANQYVTEKMGGAEGTKLDLDFMEMERKTDVTVELVEEIQAKTKEYLQPNPTARAKMIAVKGISKLSGQAKCNTYPQAEGVLADCMLIYGKRLGEDQSLFAQALVEFGDTLKQMADVKYALDDNVKQNFLEPLHQLQMKDLKEVMHHRKKLQGRRLDFDCKRRRQARGDDEIKSAEEKFAESLQLAQIGMYHLLENDIEQISQMAYFAEALLDYHQQCTEILRGLVENMQQKREEAACREKTEFTPKTLQDLVVETEGDGFSGSGSGTPIKPNHLEIMGNGSTQRSTNASPLPSPMRSPAKPPQPSQQQPCCVALYDFDPENPGELGFKENDIIQLLQRIDENWFEGKVNGKSGYFPQTYVEIKVPLP</sequence>
<dbReference type="SUPFAM" id="SSF103657">
    <property type="entry name" value="BAR/IMD domain-like"/>
    <property type="match status" value="1"/>
</dbReference>
<dbReference type="InterPro" id="IPR036028">
    <property type="entry name" value="SH3-like_dom_sf"/>
</dbReference>
<evidence type="ECO:0000259" key="12">
    <source>
        <dbReference type="PROSITE" id="PS50002"/>
    </source>
</evidence>
<dbReference type="PROSITE" id="PS50002">
    <property type="entry name" value="SH3"/>
    <property type="match status" value="1"/>
</dbReference>
<evidence type="ECO:0000256" key="2">
    <source>
        <dbReference type="ARBA" id="ARBA00004170"/>
    </source>
</evidence>
<dbReference type="PROSITE" id="PS51021">
    <property type="entry name" value="BAR"/>
    <property type="match status" value="1"/>
</dbReference>
<dbReference type="GO" id="GO:0016020">
    <property type="term" value="C:membrane"/>
    <property type="evidence" value="ECO:0007669"/>
    <property type="project" value="UniProtKB-SubCell"/>
</dbReference>
<keyword evidence="8" id="KW-0472">Membrane</keyword>
<organism evidence="14 15">
    <name type="scientific">Chironomus riparius</name>
    <dbReference type="NCBI Taxonomy" id="315576"/>
    <lineage>
        <taxon>Eukaryota</taxon>
        <taxon>Metazoa</taxon>
        <taxon>Ecdysozoa</taxon>
        <taxon>Arthropoda</taxon>
        <taxon>Hexapoda</taxon>
        <taxon>Insecta</taxon>
        <taxon>Pterygota</taxon>
        <taxon>Neoptera</taxon>
        <taxon>Endopterygota</taxon>
        <taxon>Diptera</taxon>
        <taxon>Nematocera</taxon>
        <taxon>Chironomoidea</taxon>
        <taxon>Chironomidae</taxon>
        <taxon>Chironominae</taxon>
        <taxon>Chironomus</taxon>
    </lineage>
</organism>
<dbReference type="InterPro" id="IPR001452">
    <property type="entry name" value="SH3_domain"/>
</dbReference>
<dbReference type="InterPro" id="IPR050384">
    <property type="entry name" value="Endophilin_SH3RF"/>
</dbReference>
<protein>
    <recommendedName>
        <fullName evidence="4">Endophilin-A</fullName>
    </recommendedName>
    <alternativeName>
        <fullName evidence="9">SH3 domain-containing GRB2-like protein</fullName>
    </alternativeName>
</protein>
<gene>
    <name evidence="14" type="ORF">CHIRRI_LOCUS10946</name>
</gene>
<feature type="domain" description="BAR" evidence="13">
    <location>
        <begin position="18"/>
        <end position="249"/>
    </location>
</feature>
<evidence type="ECO:0000259" key="13">
    <source>
        <dbReference type="PROSITE" id="PS51021"/>
    </source>
</evidence>
<evidence type="ECO:0000256" key="8">
    <source>
        <dbReference type="ARBA" id="ARBA00023136"/>
    </source>
</evidence>
<proteinExistence type="inferred from homology"/>
<evidence type="ECO:0000256" key="9">
    <source>
        <dbReference type="ARBA" id="ARBA00030140"/>
    </source>
</evidence>
<dbReference type="PRINTS" id="PR00452">
    <property type="entry name" value="SH3DOMAIN"/>
</dbReference>
<reference evidence="14" key="1">
    <citation type="submission" date="2022-01" db="EMBL/GenBank/DDBJ databases">
        <authorList>
            <person name="King R."/>
        </authorList>
    </citation>
    <scope>NUCLEOTIDE SEQUENCE</scope>
</reference>
<dbReference type="PANTHER" id="PTHR14167">
    <property type="entry name" value="SH3 DOMAIN-CONTAINING"/>
    <property type="match status" value="1"/>
</dbReference>
<comment type="function">
    <text evidence="1">Required presynaptically at the neuromuscular junction. Implicated in synaptic vesicle endocytosis.</text>
</comment>
<evidence type="ECO:0000256" key="7">
    <source>
        <dbReference type="ARBA" id="ARBA00023054"/>
    </source>
</evidence>
<dbReference type="GO" id="GO:0005737">
    <property type="term" value="C:cytoplasm"/>
    <property type="evidence" value="ECO:0007669"/>
    <property type="project" value="InterPro"/>
</dbReference>
<dbReference type="Pfam" id="PF03114">
    <property type="entry name" value="BAR"/>
    <property type="match status" value="1"/>
</dbReference>
<accession>A0A9N9RZT4</accession>
<keyword evidence="6" id="KW-0254">Endocytosis</keyword>
<dbReference type="OrthoDB" id="443981at2759"/>
<feature type="domain" description="SH3" evidence="12">
    <location>
        <begin position="318"/>
        <end position="377"/>
    </location>
</feature>
<dbReference type="CDD" id="cd11803">
    <property type="entry name" value="SH3_Endophilin_A"/>
    <property type="match status" value="1"/>
</dbReference>
<reference evidence="14" key="2">
    <citation type="submission" date="2022-10" db="EMBL/GenBank/DDBJ databases">
        <authorList>
            <consortium name="ENA_rothamsted_submissions"/>
            <consortium name="culmorum"/>
            <person name="King R."/>
        </authorList>
    </citation>
    <scope>NUCLEOTIDE SEQUENCE</scope>
</reference>
<feature type="compositionally biased region" description="Polar residues" evidence="11">
    <location>
        <begin position="291"/>
        <end position="302"/>
    </location>
</feature>
<feature type="region of interest" description="Disordered" evidence="11">
    <location>
        <begin position="268"/>
        <end position="320"/>
    </location>
</feature>
<evidence type="ECO:0000256" key="5">
    <source>
        <dbReference type="ARBA" id="ARBA00022443"/>
    </source>
</evidence>
<dbReference type="InterPro" id="IPR004148">
    <property type="entry name" value="BAR_dom"/>
</dbReference>
<evidence type="ECO:0000256" key="6">
    <source>
        <dbReference type="ARBA" id="ARBA00022583"/>
    </source>
</evidence>
<dbReference type="EMBL" id="OU895879">
    <property type="protein sequence ID" value="CAG9808100.1"/>
    <property type="molecule type" value="Genomic_DNA"/>
</dbReference>
<evidence type="ECO:0000256" key="4">
    <source>
        <dbReference type="ARBA" id="ARBA00018286"/>
    </source>
</evidence>
<dbReference type="GO" id="GO:0016191">
    <property type="term" value="P:synaptic vesicle uncoating"/>
    <property type="evidence" value="ECO:0007669"/>
    <property type="project" value="TreeGrafter"/>
</dbReference>
<evidence type="ECO:0000256" key="11">
    <source>
        <dbReference type="SAM" id="MobiDB-lite"/>
    </source>
</evidence>
<comment type="similarity">
    <text evidence="3">Belongs to the endophilin family.</text>
</comment>
<feature type="compositionally biased region" description="Pro residues" evidence="11">
    <location>
        <begin position="303"/>
        <end position="316"/>
    </location>
</feature>
<evidence type="ECO:0000313" key="14">
    <source>
        <dbReference type="EMBL" id="CAG9808100.1"/>
    </source>
</evidence>
<dbReference type="FunFam" id="2.30.30.40:FF:000072">
    <property type="entry name" value="Unconventional Myosin IB"/>
    <property type="match status" value="1"/>
</dbReference>
<dbReference type="CDD" id="cd07592">
    <property type="entry name" value="BAR_Endophilin_A"/>
    <property type="match status" value="1"/>
</dbReference>
<keyword evidence="7" id="KW-0175">Coiled coil</keyword>
<name>A0A9N9RZT4_9DIPT</name>
<evidence type="ECO:0000313" key="15">
    <source>
        <dbReference type="Proteomes" id="UP001153620"/>
    </source>
</evidence>
<dbReference type="SMART" id="SM00721">
    <property type="entry name" value="BAR"/>
    <property type="match status" value="1"/>
</dbReference>
<keyword evidence="5 10" id="KW-0728">SH3 domain</keyword>
<dbReference type="Gene3D" id="2.30.30.40">
    <property type="entry name" value="SH3 Domains"/>
    <property type="match status" value="1"/>
</dbReference>
<dbReference type="Gene3D" id="1.20.1270.60">
    <property type="entry name" value="Arfaptin homology (AH) domain/BAR domain"/>
    <property type="match status" value="1"/>
</dbReference>
<dbReference type="Pfam" id="PF00018">
    <property type="entry name" value="SH3_1"/>
    <property type="match status" value="1"/>
</dbReference>
<evidence type="ECO:0000256" key="10">
    <source>
        <dbReference type="PROSITE-ProRule" id="PRU00192"/>
    </source>
</evidence>
<dbReference type="AlphaFoldDB" id="A0A9N9RZT4"/>
<dbReference type="GO" id="GO:0098978">
    <property type="term" value="C:glutamatergic synapse"/>
    <property type="evidence" value="ECO:0007669"/>
    <property type="project" value="TreeGrafter"/>
</dbReference>
<dbReference type="Proteomes" id="UP001153620">
    <property type="component" value="Chromosome 3"/>
</dbReference>
<dbReference type="PANTHER" id="PTHR14167:SF81">
    <property type="entry name" value="ENDOPHILIN-A"/>
    <property type="match status" value="1"/>
</dbReference>
<dbReference type="InterPro" id="IPR027267">
    <property type="entry name" value="AH/BAR_dom_sf"/>
</dbReference>
<dbReference type="GO" id="GO:0098793">
    <property type="term" value="C:presynapse"/>
    <property type="evidence" value="ECO:0007669"/>
    <property type="project" value="TreeGrafter"/>
</dbReference>
<dbReference type="InterPro" id="IPR035824">
    <property type="entry name" value="Endophilin_A_SH3"/>
</dbReference>